<feature type="compositionally biased region" description="Low complexity" evidence="1">
    <location>
        <begin position="350"/>
        <end position="369"/>
    </location>
</feature>
<evidence type="ECO:0000256" key="3">
    <source>
        <dbReference type="SAM" id="SignalP"/>
    </source>
</evidence>
<accession>A0A9P9HVS6</accession>
<feature type="region of interest" description="Disordered" evidence="1">
    <location>
        <begin position="335"/>
        <end position="448"/>
    </location>
</feature>
<name>A0A9P9HVS6_FUSSL</name>
<feature type="compositionally biased region" description="Polar residues" evidence="1">
    <location>
        <begin position="423"/>
        <end position="435"/>
    </location>
</feature>
<comment type="caution">
    <text evidence="4">The sequence shown here is derived from an EMBL/GenBank/DDBJ whole genome shotgun (WGS) entry which is preliminary data.</text>
</comment>
<dbReference type="AlphaFoldDB" id="A0A9P9HVS6"/>
<proteinExistence type="predicted"/>
<organism evidence="4 5">
    <name type="scientific">Fusarium solani</name>
    <name type="common">Filamentous fungus</name>
    <dbReference type="NCBI Taxonomy" id="169388"/>
    <lineage>
        <taxon>Eukaryota</taxon>
        <taxon>Fungi</taxon>
        <taxon>Dikarya</taxon>
        <taxon>Ascomycota</taxon>
        <taxon>Pezizomycotina</taxon>
        <taxon>Sordariomycetes</taxon>
        <taxon>Hypocreomycetidae</taxon>
        <taxon>Hypocreales</taxon>
        <taxon>Nectriaceae</taxon>
        <taxon>Fusarium</taxon>
        <taxon>Fusarium solani species complex</taxon>
    </lineage>
</organism>
<dbReference type="CDD" id="cd12087">
    <property type="entry name" value="TM_EGFR-like"/>
    <property type="match status" value="1"/>
</dbReference>
<reference evidence="4" key="1">
    <citation type="journal article" date="2021" name="Nat. Commun.">
        <title>Genetic determinants of endophytism in the Arabidopsis root mycobiome.</title>
        <authorList>
            <person name="Mesny F."/>
            <person name="Miyauchi S."/>
            <person name="Thiergart T."/>
            <person name="Pickel B."/>
            <person name="Atanasova L."/>
            <person name="Karlsson M."/>
            <person name="Huettel B."/>
            <person name="Barry K.W."/>
            <person name="Haridas S."/>
            <person name="Chen C."/>
            <person name="Bauer D."/>
            <person name="Andreopoulos W."/>
            <person name="Pangilinan J."/>
            <person name="LaButti K."/>
            <person name="Riley R."/>
            <person name="Lipzen A."/>
            <person name="Clum A."/>
            <person name="Drula E."/>
            <person name="Henrissat B."/>
            <person name="Kohler A."/>
            <person name="Grigoriev I.V."/>
            <person name="Martin F.M."/>
            <person name="Hacquard S."/>
        </authorList>
    </citation>
    <scope>NUCLEOTIDE SEQUENCE</scope>
    <source>
        <strain evidence="4">FSSC 5 MPI-SDFR-AT-0091</strain>
    </source>
</reference>
<feature type="compositionally biased region" description="Polar residues" evidence="1">
    <location>
        <begin position="390"/>
        <end position="410"/>
    </location>
</feature>
<feature type="transmembrane region" description="Helical" evidence="2">
    <location>
        <begin position="236"/>
        <end position="256"/>
    </location>
</feature>
<dbReference type="OrthoDB" id="5426678at2759"/>
<gene>
    <name evidence="4" type="ORF">B0J15DRAFT_261638</name>
</gene>
<protein>
    <recommendedName>
        <fullName evidence="6">LPXTG-domain-containing protein</fullName>
    </recommendedName>
</protein>
<dbReference type="EMBL" id="JAGTJS010000007">
    <property type="protein sequence ID" value="KAH7264083.1"/>
    <property type="molecule type" value="Genomic_DNA"/>
</dbReference>
<evidence type="ECO:0008006" key="6">
    <source>
        <dbReference type="Google" id="ProtNLM"/>
    </source>
</evidence>
<keyword evidence="2" id="KW-0812">Transmembrane</keyword>
<keyword evidence="3" id="KW-0732">Signal</keyword>
<keyword evidence="2" id="KW-1133">Transmembrane helix</keyword>
<evidence type="ECO:0000313" key="4">
    <source>
        <dbReference type="EMBL" id="KAH7264083.1"/>
    </source>
</evidence>
<evidence type="ECO:0000256" key="1">
    <source>
        <dbReference type="SAM" id="MobiDB-lite"/>
    </source>
</evidence>
<feature type="chain" id="PRO_5040194990" description="LPXTG-domain-containing protein" evidence="3">
    <location>
        <begin position="25"/>
        <end position="448"/>
    </location>
</feature>
<evidence type="ECO:0000313" key="5">
    <source>
        <dbReference type="Proteomes" id="UP000736672"/>
    </source>
</evidence>
<keyword evidence="2" id="KW-0472">Membrane</keyword>
<feature type="signal peptide" evidence="3">
    <location>
        <begin position="1"/>
        <end position="24"/>
    </location>
</feature>
<evidence type="ECO:0000256" key="2">
    <source>
        <dbReference type="SAM" id="Phobius"/>
    </source>
</evidence>
<sequence>MARHHQPASLTMLLPLLFSALALALQVAPNSPCAHFCLDSADLDRSDPRSSNTNGDDIVCNDDDFKNKPAGQKYQRCLACLQDSTFKREDENDLDWFLYNMRYSFDYCVFGYPNATDVGSGPCITSEACGPLEDALKAGITEPDDDRKQYGYCDTDGKAMLGDAYAKCHACVKADSTHTIISNFLVALEAGCQQRPKPGATLGLNDTVFSERTIEMVNPSAPVAPGDNYSLPNTSIAAIAIGGFVFLLAIAGCVFVQRRKRQKRSVLNRRSSMSFHCQARLTPRGTGFRNIDKEYVGQPYMDEAKSPSGSSLWNPRNAMTSLRGGHKLDTFVPPLSQPPPVHTPVHQSPADDISPMSAISSSSAAPLMAGQSRHPVTSPNVDSPLYSPGFTITTPRLGQDSNNPWQQQRAGGSGRSFRKKQRSSTTQSPVETRNIQLVFDPPPKKATK</sequence>
<dbReference type="Proteomes" id="UP000736672">
    <property type="component" value="Unassembled WGS sequence"/>
</dbReference>
<keyword evidence="5" id="KW-1185">Reference proteome</keyword>